<comment type="pathway">
    <text evidence="7">Pyrimidine metabolism; dTMP biosynthesis via salvage pathway; dTMP from thymine: step 1/2.</text>
</comment>
<evidence type="ECO:0000256" key="5">
    <source>
        <dbReference type="ARBA" id="ARBA00022679"/>
    </source>
</evidence>
<dbReference type="PANTHER" id="PTHR10515:SF0">
    <property type="entry name" value="THYMIDINE PHOSPHORYLASE"/>
    <property type="match status" value="1"/>
</dbReference>
<dbReference type="InterPro" id="IPR018090">
    <property type="entry name" value="Pyrmidine_PPas_bac/euk"/>
</dbReference>
<evidence type="ECO:0000256" key="2">
    <source>
        <dbReference type="ARBA" id="ARBA00011738"/>
    </source>
</evidence>
<evidence type="ECO:0000256" key="3">
    <source>
        <dbReference type="ARBA" id="ARBA00011892"/>
    </source>
</evidence>
<protein>
    <recommendedName>
        <fullName evidence="3 7">Thymidine phosphorylase</fullName>
        <ecNumber evidence="3 7">2.4.2.4</ecNumber>
    </recommendedName>
    <alternativeName>
        <fullName evidence="7">TdRPase</fullName>
    </alternativeName>
</protein>
<comment type="similarity">
    <text evidence="1 7">Belongs to the thymidine/pyrimidine-nucleoside phosphorylase family.</text>
</comment>
<name>A0A1T4P686_9HYPH</name>
<dbReference type="NCBIfam" id="TIGR02643">
    <property type="entry name" value="T_phosphoryl"/>
    <property type="match status" value="1"/>
</dbReference>
<dbReference type="PIRSF" id="PIRSF000478">
    <property type="entry name" value="TP_PyNP"/>
    <property type="match status" value="1"/>
</dbReference>
<dbReference type="InterPro" id="IPR000053">
    <property type="entry name" value="Thymidine/pyrmidine_PPase"/>
</dbReference>
<dbReference type="InterPro" id="IPR000312">
    <property type="entry name" value="Glycosyl_Trfase_fam3"/>
</dbReference>
<dbReference type="Gene3D" id="1.20.970.10">
    <property type="entry name" value="Transferase, Pyrimidine Nucleoside Phosphorylase, Chain C"/>
    <property type="match status" value="1"/>
</dbReference>
<evidence type="ECO:0000259" key="8">
    <source>
        <dbReference type="SMART" id="SM00941"/>
    </source>
</evidence>
<dbReference type="Pfam" id="PF00591">
    <property type="entry name" value="Glycos_transf_3"/>
    <property type="match status" value="1"/>
</dbReference>
<dbReference type="InterPro" id="IPR013102">
    <property type="entry name" value="PYNP_C"/>
</dbReference>
<dbReference type="HAMAP" id="MF_01628">
    <property type="entry name" value="Thymid_phosp"/>
    <property type="match status" value="1"/>
</dbReference>
<dbReference type="STRING" id="225324.SAMN02745126_02639"/>
<evidence type="ECO:0000313" key="9">
    <source>
        <dbReference type="EMBL" id="SJZ87043.1"/>
    </source>
</evidence>
<dbReference type="EMBL" id="FUWJ01000002">
    <property type="protein sequence ID" value="SJZ87043.1"/>
    <property type="molecule type" value="Genomic_DNA"/>
</dbReference>
<dbReference type="InterPro" id="IPR017459">
    <property type="entry name" value="Glycosyl_Trfase_fam3_N_dom"/>
</dbReference>
<feature type="domain" description="Pyrimidine nucleoside phosphorylase C-terminal" evidence="8">
    <location>
        <begin position="350"/>
        <end position="424"/>
    </location>
</feature>
<organism evidence="9 10">
    <name type="scientific">Enhydrobacter aerosaccus</name>
    <dbReference type="NCBI Taxonomy" id="225324"/>
    <lineage>
        <taxon>Bacteria</taxon>
        <taxon>Pseudomonadati</taxon>
        <taxon>Pseudomonadota</taxon>
        <taxon>Alphaproteobacteria</taxon>
        <taxon>Hyphomicrobiales</taxon>
        <taxon>Enhydrobacter</taxon>
    </lineage>
</organism>
<dbReference type="SUPFAM" id="SSF47648">
    <property type="entry name" value="Nucleoside phosphorylase/phosphoribosyltransferase N-terminal domain"/>
    <property type="match status" value="1"/>
</dbReference>
<dbReference type="SUPFAM" id="SSF54680">
    <property type="entry name" value="Pyrimidine nucleoside phosphorylase C-terminal domain"/>
    <property type="match status" value="1"/>
</dbReference>
<comment type="catalytic activity">
    <reaction evidence="6 7">
        <text>thymidine + phosphate = 2-deoxy-alpha-D-ribose 1-phosphate + thymine</text>
        <dbReference type="Rhea" id="RHEA:16037"/>
        <dbReference type="ChEBI" id="CHEBI:17748"/>
        <dbReference type="ChEBI" id="CHEBI:17821"/>
        <dbReference type="ChEBI" id="CHEBI:43474"/>
        <dbReference type="ChEBI" id="CHEBI:57259"/>
        <dbReference type="EC" id="2.4.2.4"/>
    </reaction>
</comment>
<dbReference type="NCBIfam" id="NF004490">
    <property type="entry name" value="PRK05820.1"/>
    <property type="match status" value="1"/>
</dbReference>
<sequence length="440" mass="45471">MLPQEIIRRKRDGKDLTAEEIAFVVRGIVDGSLSEGQVAAFAMAVFFRGMTLEERVALTLGLARSGLTLDWAGLDLPGPVIDKHSSGGVGDKVSLMLAPIVAACGAFVPMISGRGLGHTGGTLDKLASISGYETQPDVATFRRVVREVGCAIIGQTDDLAPADRRLYGVRDVTATVESIPLIVSSILSKKIAAGLQGLVMDVKCGSGAFCDTEAMAQDLAQSLVAVAHRAGLPMTALITDMDCVLGRDVGNALEVAETVAYLKGEGRRDTRLHEVVMALAAEMLMLAKLAPSLAAGRARAEAALADGRAAERFGRMVSALGGPADFLERSGEYLTPAPVVRACPAQHPGHVVAMDARQVGIAVVGLGGGRSHADDAIDPSVGLTGVVGIGAQVRAGDPLCLIHASSDASAEEAIALVQAAIRIDDPAPPAKPVIMGRVAQ</sequence>
<dbReference type="Pfam" id="PF07831">
    <property type="entry name" value="PYNP_C"/>
    <property type="match status" value="1"/>
</dbReference>
<dbReference type="InterPro" id="IPR035902">
    <property type="entry name" value="Nuc_phospho_transferase"/>
</dbReference>
<keyword evidence="10" id="KW-1185">Reference proteome</keyword>
<comment type="subunit">
    <text evidence="2 7">Homodimer.</text>
</comment>
<proteinExistence type="inferred from homology"/>
<dbReference type="Pfam" id="PF02885">
    <property type="entry name" value="Glycos_trans_3N"/>
    <property type="match status" value="1"/>
</dbReference>
<dbReference type="InterPro" id="IPR013465">
    <property type="entry name" value="Thymidine_Pase"/>
</dbReference>
<evidence type="ECO:0000256" key="4">
    <source>
        <dbReference type="ARBA" id="ARBA00022676"/>
    </source>
</evidence>
<dbReference type="InterPro" id="IPR036566">
    <property type="entry name" value="PYNP-like_C_sf"/>
</dbReference>
<dbReference type="SUPFAM" id="SSF52418">
    <property type="entry name" value="Nucleoside phosphorylase/phosphoribosyltransferase catalytic domain"/>
    <property type="match status" value="1"/>
</dbReference>
<dbReference type="Gene3D" id="3.40.1030.10">
    <property type="entry name" value="Nucleoside phosphorylase/phosphoribosyltransferase catalytic domain"/>
    <property type="match status" value="1"/>
</dbReference>
<comment type="function">
    <text evidence="7">The enzymes which catalyze the reversible phosphorolysis of pyrimidine nucleosides are involved in the degradation of these compounds and in their utilization as carbon and energy sources, or in the rescue of pyrimidine bases for nucleotide synthesis.</text>
</comment>
<dbReference type="NCBIfam" id="TIGR02644">
    <property type="entry name" value="Y_phosphoryl"/>
    <property type="match status" value="1"/>
</dbReference>
<dbReference type="FunFam" id="3.40.1030.10:FF:000003">
    <property type="entry name" value="Pyrimidine-nucleoside phosphorylase"/>
    <property type="match status" value="1"/>
</dbReference>
<evidence type="ECO:0000313" key="10">
    <source>
        <dbReference type="Proteomes" id="UP000190092"/>
    </source>
</evidence>
<gene>
    <name evidence="7" type="primary">deoA</name>
    <name evidence="9" type="ORF">SAMN02745126_02639</name>
</gene>
<dbReference type="Proteomes" id="UP000190092">
    <property type="component" value="Unassembled WGS sequence"/>
</dbReference>
<dbReference type="GO" id="GO:0009032">
    <property type="term" value="F:thymidine phosphorylase activity"/>
    <property type="evidence" value="ECO:0007669"/>
    <property type="project" value="UniProtKB-UniRule"/>
</dbReference>
<dbReference type="EC" id="2.4.2.4" evidence="3 7"/>
<dbReference type="InterPro" id="IPR036320">
    <property type="entry name" value="Glycosyl_Trfase_fam3_N_dom_sf"/>
</dbReference>
<dbReference type="GO" id="GO:0005829">
    <property type="term" value="C:cytosol"/>
    <property type="evidence" value="ECO:0007669"/>
    <property type="project" value="TreeGrafter"/>
</dbReference>
<keyword evidence="5 7" id="KW-0808">Transferase</keyword>
<dbReference type="AlphaFoldDB" id="A0A1T4P686"/>
<dbReference type="RefSeq" id="WP_218191048.1">
    <property type="nucleotide sequence ID" value="NZ_FUWJ01000002.1"/>
</dbReference>
<keyword evidence="4 7" id="KW-0328">Glycosyltransferase</keyword>
<dbReference type="PANTHER" id="PTHR10515">
    <property type="entry name" value="THYMIDINE PHOSPHORYLASE"/>
    <property type="match status" value="1"/>
</dbReference>
<accession>A0A1T4P686</accession>
<evidence type="ECO:0000256" key="7">
    <source>
        <dbReference type="HAMAP-Rule" id="MF_01628"/>
    </source>
</evidence>
<dbReference type="GO" id="GO:0004645">
    <property type="term" value="F:1,4-alpha-oligoglucan phosphorylase activity"/>
    <property type="evidence" value="ECO:0007669"/>
    <property type="project" value="InterPro"/>
</dbReference>
<dbReference type="UniPathway" id="UPA00578">
    <property type="reaction ID" value="UER00638"/>
</dbReference>
<evidence type="ECO:0000256" key="6">
    <source>
        <dbReference type="ARBA" id="ARBA00048550"/>
    </source>
</evidence>
<dbReference type="GO" id="GO:0006206">
    <property type="term" value="P:pyrimidine nucleobase metabolic process"/>
    <property type="evidence" value="ECO:0007669"/>
    <property type="project" value="InterPro"/>
</dbReference>
<reference evidence="10" key="1">
    <citation type="submission" date="2017-02" db="EMBL/GenBank/DDBJ databases">
        <authorList>
            <person name="Varghese N."/>
            <person name="Submissions S."/>
        </authorList>
    </citation>
    <scope>NUCLEOTIDE SEQUENCE [LARGE SCALE GENOMIC DNA]</scope>
    <source>
        <strain evidence="10">ATCC 27094</strain>
    </source>
</reference>
<dbReference type="SMART" id="SM00941">
    <property type="entry name" value="PYNP_C"/>
    <property type="match status" value="1"/>
</dbReference>
<dbReference type="Gene3D" id="3.90.1170.30">
    <property type="entry name" value="Pyrimidine nucleoside phosphorylase-like, C-terminal domain"/>
    <property type="match status" value="1"/>
</dbReference>
<evidence type="ECO:0000256" key="1">
    <source>
        <dbReference type="ARBA" id="ARBA00006915"/>
    </source>
</evidence>
<dbReference type="GO" id="GO:0046104">
    <property type="term" value="P:thymidine metabolic process"/>
    <property type="evidence" value="ECO:0007669"/>
    <property type="project" value="UniProtKB-UniRule"/>
</dbReference>